<dbReference type="Proteomes" id="UP001524460">
    <property type="component" value="Unassembled WGS sequence"/>
</dbReference>
<evidence type="ECO:0000313" key="2">
    <source>
        <dbReference type="EMBL" id="MCQ1059599.1"/>
    </source>
</evidence>
<reference evidence="2 3" key="1">
    <citation type="submission" date="2022-07" db="EMBL/GenBank/DDBJ databases">
        <title>Photobacterium pectinilyticum sp. nov., a marine bacterium isolated from surface seawater of Qingdao offshore.</title>
        <authorList>
            <person name="Wang X."/>
        </authorList>
    </citation>
    <scope>NUCLEOTIDE SEQUENCE [LARGE SCALE GENOMIC DNA]</scope>
    <source>
        <strain evidence="2 3">ZSDE20</strain>
    </source>
</reference>
<evidence type="ECO:0000256" key="1">
    <source>
        <dbReference type="SAM" id="Phobius"/>
    </source>
</evidence>
<evidence type="ECO:0000313" key="3">
    <source>
        <dbReference type="Proteomes" id="UP001524460"/>
    </source>
</evidence>
<accession>A0ABT1N4F0</accession>
<proteinExistence type="predicted"/>
<feature type="transmembrane region" description="Helical" evidence="1">
    <location>
        <begin position="74"/>
        <end position="99"/>
    </location>
</feature>
<feature type="transmembrane region" description="Helical" evidence="1">
    <location>
        <begin position="39"/>
        <end position="62"/>
    </location>
</feature>
<keyword evidence="1" id="KW-0812">Transmembrane</keyword>
<sequence>MEAFFTLFVIFQIAALIYMIFLCRNLVKGTYRSKGGLLGFLGYIGCFGLILSNIITVSIWFAVIEGYGTVGVGWLFISAPFIFYPILLVSWLFIFIGFTKNSATVLPPRSGA</sequence>
<comment type="caution">
    <text evidence="2">The sequence shown here is derived from an EMBL/GenBank/DDBJ whole genome shotgun (WGS) entry which is preliminary data.</text>
</comment>
<dbReference type="RefSeq" id="WP_255043678.1">
    <property type="nucleotide sequence ID" value="NZ_JANEYT010000041.1"/>
</dbReference>
<keyword evidence="1" id="KW-0472">Membrane</keyword>
<keyword evidence="1" id="KW-1133">Transmembrane helix</keyword>
<gene>
    <name evidence="2" type="ORF">NHN17_16240</name>
</gene>
<protein>
    <submittedName>
        <fullName evidence="2">Uncharacterized protein</fullName>
    </submittedName>
</protein>
<keyword evidence="3" id="KW-1185">Reference proteome</keyword>
<dbReference type="EMBL" id="JANEYT010000041">
    <property type="protein sequence ID" value="MCQ1059599.1"/>
    <property type="molecule type" value="Genomic_DNA"/>
</dbReference>
<feature type="transmembrane region" description="Helical" evidence="1">
    <location>
        <begin position="6"/>
        <end position="27"/>
    </location>
</feature>
<name>A0ABT1N4F0_9GAMM</name>
<organism evidence="2 3">
    <name type="scientific">Photobacterium pectinilyticum</name>
    <dbReference type="NCBI Taxonomy" id="2906793"/>
    <lineage>
        <taxon>Bacteria</taxon>
        <taxon>Pseudomonadati</taxon>
        <taxon>Pseudomonadota</taxon>
        <taxon>Gammaproteobacteria</taxon>
        <taxon>Vibrionales</taxon>
        <taxon>Vibrionaceae</taxon>
        <taxon>Photobacterium</taxon>
    </lineage>
</organism>